<feature type="non-terminal residue" evidence="1">
    <location>
        <position position="1"/>
    </location>
</feature>
<dbReference type="Gene3D" id="2.40.70.10">
    <property type="entry name" value="Acid Proteases"/>
    <property type="match status" value="1"/>
</dbReference>
<reference evidence="1 3" key="1">
    <citation type="journal article" date="2010" name="Science">
        <title>Genomic comparison of the ants Camponotus floridanus and Harpegnathos saltator.</title>
        <authorList>
            <person name="Bonasio R."/>
            <person name="Zhang G."/>
            <person name="Ye C."/>
            <person name="Mutti N.S."/>
            <person name="Fang X."/>
            <person name="Qin N."/>
            <person name="Donahue G."/>
            <person name="Yang P."/>
            <person name="Li Q."/>
            <person name="Li C."/>
            <person name="Zhang P."/>
            <person name="Huang Z."/>
            <person name="Berger S.L."/>
            <person name="Reinberg D."/>
            <person name="Wang J."/>
            <person name="Liebig J."/>
        </authorList>
    </citation>
    <scope>NUCLEOTIDE SEQUENCE [LARGE SCALE GENOMIC DNA]</scope>
    <source>
        <strain evidence="1 3">R22 G/1</strain>
    </source>
</reference>
<protein>
    <submittedName>
        <fullName evidence="1">Uncharacterized protein</fullName>
    </submittedName>
</protein>
<evidence type="ECO:0000313" key="2">
    <source>
        <dbReference type="EMBL" id="EFN81374.1"/>
    </source>
</evidence>
<keyword evidence="3" id="KW-1185">Reference proteome</keyword>
<feature type="non-terminal residue" evidence="1">
    <location>
        <position position="61"/>
    </location>
</feature>
<dbReference type="Proteomes" id="UP000008237">
    <property type="component" value="Unassembled WGS sequence"/>
</dbReference>
<dbReference type="EMBL" id="GL450229">
    <property type="protein sequence ID" value="EFN81373.1"/>
    <property type="molecule type" value="Genomic_DNA"/>
</dbReference>
<name>E2BSF3_HARSA</name>
<proteinExistence type="predicted"/>
<dbReference type="AlphaFoldDB" id="E2BSF3"/>
<dbReference type="EMBL" id="GL450229">
    <property type="protein sequence ID" value="EFN81374.1"/>
    <property type="molecule type" value="Genomic_DNA"/>
</dbReference>
<dbReference type="SUPFAM" id="SSF50630">
    <property type="entry name" value="Acid proteases"/>
    <property type="match status" value="1"/>
</dbReference>
<organism evidence="3">
    <name type="scientific">Harpegnathos saltator</name>
    <name type="common">Jerdon's jumping ant</name>
    <dbReference type="NCBI Taxonomy" id="610380"/>
    <lineage>
        <taxon>Eukaryota</taxon>
        <taxon>Metazoa</taxon>
        <taxon>Ecdysozoa</taxon>
        <taxon>Arthropoda</taxon>
        <taxon>Hexapoda</taxon>
        <taxon>Insecta</taxon>
        <taxon>Pterygota</taxon>
        <taxon>Neoptera</taxon>
        <taxon>Endopterygota</taxon>
        <taxon>Hymenoptera</taxon>
        <taxon>Apocrita</taxon>
        <taxon>Aculeata</taxon>
        <taxon>Formicoidea</taxon>
        <taxon>Formicidae</taxon>
        <taxon>Ponerinae</taxon>
        <taxon>Ponerini</taxon>
        <taxon>Harpegnathos</taxon>
    </lineage>
</organism>
<evidence type="ECO:0000313" key="1">
    <source>
        <dbReference type="EMBL" id="EFN81373.1"/>
    </source>
</evidence>
<dbReference type="OMA" id="IYEEKTA"/>
<gene>
    <name evidence="1" type="ORF">EAI_15390</name>
    <name evidence="2" type="ORF">EAI_15391</name>
</gene>
<dbReference type="InterPro" id="IPR021109">
    <property type="entry name" value="Peptidase_aspartic_dom_sf"/>
</dbReference>
<accession>E2BSF3</accession>
<sequence length="61" mass="6631">ITVSGVTGHKTDTLGVIIATILLSDQEIKHSIHIVPDDFPINYDGIIGADLLQKYGATYDY</sequence>
<evidence type="ECO:0000313" key="3">
    <source>
        <dbReference type="Proteomes" id="UP000008237"/>
    </source>
</evidence>